<dbReference type="EMBL" id="KN818222">
    <property type="protein sequence ID" value="KIL71851.1"/>
    <property type="molecule type" value="Genomic_DNA"/>
</dbReference>
<dbReference type="InterPro" id="IPR013762">
    <property type="entry name" value="Integrase-like_cat_sf"/>
</dbReference>
<dbReference type="InterPro" id="IPR011010">
    <property type="entry name" value="DNA_brk_join_enz"/>
</dbReference>
<dbReference type="Gene3D" id="1.10.443.10">
    <property type="entry name" value="Intergrase catalytic core"/>
    <property type="match status" value="1"/>
</dbReference>
<evidence type="ECO:0000313" key="4">
    <source>
        <dbReference type="EMBL" id="KIL71851.1"/>
    </source>
</evidence>
<evidence type="ECO:0000256" key="3">
    <source>
        <dbReference type="SAM" id="MobiDB-lite"/>
    </source>
</evidence>
<organism evidence="4 5">
    <name type="scientific">Amanita muscaria (strain Koide BX008)</name>
    <dbReference type="NCBI Taxonomy" id="946122"/>
    <lineage>
        <taxon>Eukaryota</taxon>
        <taxon>Fungi</taxon>
        <taxon>Dikarya</taxon>
        <taxon>Basidiomycota</taxon>
        <taxon>Agaricomycotina</taxon>
        <taxon>Agaricomycetes</taxon>
        <taxon>Agaricomycetidae</taxon>
        <taxon>Agaricales</taxon>
        <taxon>Pluteineae</taxon>
        <taxon>Amanitaceae</taxon>
        <taxon>Amanita</taxon>
    </lineage>
</organism>
<keyword evidence="2" id="KW-0233">DNA recombination</keyword>
<dbReference type="InterPro" id="IPR010998">
    <property type="entry name" value="Integrase_recombinase_N"/>
</dbReference>
<feature type="region of interest" description="Disordered" evidence="3">
    <location>
        <begin position="1"/>
        <end position="70"/>
    </location>
</feature>
<keyword evidence="5" id="KW-1185">Reference proteome</keyword>
<evidence type="ECO:0008006" key="6">
    <source>
        <dbReference type="Google" id="ProtNLM"/>
    </source>
</evidence>
<proteinExistence type="predicted"/>
<accession>A0A0C2XQC7</accession>
<reference evidence="4 5" key="1">
    <citation type="submission" date="2014-04" db="EMBL/GenBank/DDBJ databases">
        <title>Evolutionary Origins and Diversification of the Mycorrhizal Mutualists.</title>
        <authorList>
            <consortium name="DOE Joint Genome Institute"/>
            <consortium name="Mycorrhizal Genomics Consortium"/>
            <person name="Kohler A."/>
            <person name="Kuo A."/>
            <person name="Nagy L.G."/>
            <person name="Floudas D."/>
            <person name="Copeland A."/>
            <person name="Barry K.W."/>
            <person name="Cichocki N."/>
            <person name="Veneault-Fourrey C."/>
            <person name="LaButti K."/>
            <person name="Lindquist E.A."/>
            <person name="Lipzen A."/>
            <person name="Lundell T."/>
            <person name="Morin E."/>
            <person name="Murat C."/>
            <person name="Riley R."/>
            <person name="Ohm R."/>
            <person name="Sun H."/>
            <person name="Tunlid A."/>
            <person name="Henrissat B."/>
            <person name="Grigoriev I.V."/>
            <person name="Hibbett D.S."/>
            <person name="Martin F."/>
        </authorList>
    </citation>
    <scope>NUCLEOTIDE SEQUENCE [LARGE SCALE GENOMIC DNA]</scope>
    <source>
        <strain evidence="4 5">Koide BX008</strain>
    </source>
</reference>
<protein>
    <recommendedName>
        <fullName evidence="6">DNA breaking-rejoining enzyme</fullName>
    </recommendedName>
</protein>
<dbReference type="GO" id="GO:0015074">
    <property type="term" value="P:DNA integration"/>
    <property type="evidence" value="ECO:0007669"/>
    <property type="project" value="InterPro"/>
</dbReference>
<keyword evidence="1" id="KW-0238">DNA-binding</keyword>
<dbReference type="Proteomes" id="UP000054549">
    <property type="component" value="Unassembled WGS sequence"/>
</dbReference>
<dbReference type="InParanoid" id="A0A0C2XQC7"/>
<dbReference type="SUPFAM" id="SSF56349">
    <property type="entry name" value="DNA breaking-rejoining enzymes"/>
    <property type="match status" value="1"/>
</dbReference>
<sequence>MSRFRYNRQVAVPTSSEEERPAKHFNSPSIRRFRYDPFAKPASPRTPSAPNHIPPKAATSYPSSSSNQTSHILHAHSVKHEPTVPKLEPRLELNAKPKLESDANTLRPSVPASERLSAWKTPFALESDVELLSSLPHNLSSSLKDNLVKALAPSTRGAYGAGIRRFTDFCDEHNISEEARMPASKYLLASFISEQAGSCSASCIKNWMSGLKAWHEINSAPWNGEDRLVQLSRSLAAKNGTSFSRPKRPPITRDQLTALRGRLNIREGKDAAFWALATTAFWGCRRLGELTIPKTDGFDKKLHVQKTAVSFTHGSSARSPSISFDIPWTKTTKEKGGKVVLTARDDDLCPVTALLNHILVNHKVPPDVPLFSYMDNSQSRSIPPVKTKFLEFCNSNVLPHQKKILGHSFRIGGSVELLLAGVPPEVVASIGGWTSSAFLLYWRKLEDIIPLHVSQAYDRQKLAASIDSFRSRINPLPTSARQLPSRSATFS</sequence>
<evidence type="ECO:0000313" key="5">
    <source>
        <dbReference type="Proteomes" id="UP000054549"/>
    </source>
</evidence>
<dbReference type="GO" id="GO:0003677">
    <property type="term" value="F:DNA binding"/>
    <property type="evidence" value="ECO:0007669"/>
    <property type="project" value="UniProtKB-KW"/>
</dbReference>
<name>A0A0C2XQC7_AMAMK</name>
<dbReference type="GO" id="GO:0006310">
    <property type="term" value="P:DNA recombination"/>
    <property type="evidence" value="ECO:0007669"/>
    <property type="project" value="UniProtKB-KW"/>
</dbReference>
<dbReference type="InterPro" id="IPR052925">
    <property type="entry name" value="Phage_Integrase-like_Recomb"/>
</dbReference>
<dbReference type="AlphaFoldDB" id="A0A0C2XQC7"/>
<evidence type="ECO:0000256" key="2">
    <source>
        <dbReference type="ARBA" id="ARBA00023172"/>
    </source>
</evidence>
<dbReference type="Gene3D" id="1.10.150.130">
    <property type="match status" value="1"/>
</dbReference>
<dbReference type="PANTHER" id="PTHR34605:SF4">
    <property type="entry name" value="DNA ADENINE METHYLTRANSFERASE"/>
    <property type="match status" value="1"/>
</dbReference>
<dbReference type="STRING" id="946122.A0A0C2XQC7"/>
<dbReference type="HOGENOM" id="CLU_003292_2_0_1"/>
<evidence type="ECO:0000256" key="1">
    <source>
        <dbReference type="ARBA" id="ARBA00023125"/>
    </source>
</evidence>
<dbReference type="SUPFAM" id="SSF47823">
    <property type="entry name" value="lambda integrase-like, N-terminal domain"/>
    <property type="match status" value="1"/>
</dbReference>
<dbReference type="OrthoDB" id="3266428at2759"/>
<feature type="compositionally biased region" description="Low complexity" evidence="3">
    <location>
        <begin position="60"/>
        <end position="70"/>
    </location>
</feature>
<gene>
    <name evidence="4" type="ORF">M378DRAFT_65500</name>
</gene>
<dbReference type="PANTHER" id="PTHR34605">
    <property type="entry name" value="PHAGE_INTEGRASE DOMAIN-CONTAINING PROTEIN"/>
    <property type="match status" value="1"/>
</dbReference>